<organism evidence="3 4">
    <name type="scientific">Pseudomonas lutea</name>
    <dbReference type="NCBI Taxonomy" id="243924"/>
    <lineage>
        <taxon>Bacteria</taxon>
        <taxon>Pseudomonadati</taxon>
        <taxon>Pseudomonadota</taxon>
        <taxon>Gammaproteobacteria</taxon>
        <taxon>Pseudomonadales</taxon>
        <taxon>Pseudomonadaceae</taxon>
        <taxon>Pseudomonas</taxon>
    </lineage>
</organism>
<evidence type="ECO:0000256" key="1">
    <source>
        <dbReference type="SAM" id="MobiDB-lite"/>
    </source>
</evidence>
<dbReference type="EMBL" id="JACYNP010000011">
    <property type="protein sequence ID" value="MBD8123686.1"/>
    <property type="molecule type" value="Genomic_DNA"/>
</dbReference>
<feature type="chain" id="PRO_5045126878" evidence="2">
    <location>
        <begin position="23"/>
        <end position="143"/>
    </location>
</feature>
<protein>
    <submittedName>
        <fullName evidence="3">Uncharacterized protein</fullName>
    </submittedName>
</protein>
<keyword evidence="4" id="KW-1185">Reference proteome</keyword>
<accession>A0ABR9AC94</accession>
<gene>
    <name evidence="3" type="ORF">IFT62_20990</name>
</gene>
<dbReference type="RefSeq" id="WP_191945560.1">
    <property type="nucleotide sequence ID" value="NZ_JACYNP010000011.1"/>
</dbReference>
<reference evidence="3 4" key="1">
    <citation type="journal article" date="2020" name="FEMS Microbiol. Ecol.">
        <title>Temporal dynamics of bacterial communities during seed development and maturation.</title>
        <authorList>
            <person name="Chesneau G."/>
            <person name="Torres-Cortes G."/>
            <person name="Briand M."/>
            <person name="Darrasse A."/>
            <person name="Preveaux A."/>
            <person name="Marais C."/>
            <person name="Jacques M.A."/>
            <person name="Shade A."/>
            <person name="Barret M."/>
        </authorList>
    </citation>
    <scope>NUCLEOTIDE SEQUENCE [LARGE SCALE GENOMIC DNA]</scope>
    <source>
        <strain evidence="3 4">CFBP13723</strain>
    </source>
</reference>
<evidence type="ECO:0000256" key="2">
    <source>
        <dbReference type="SAM" id="SignalP"/>
    </source>
</evidence>
<proteinExistence type="predicted"/>
<keyword evidence="2" id="KW-0732">Signal</keyword>
<feature type="compositionally biased region" description="Low complexity" evidence="1">
    <location>
        <begin position="117"/>
        <end position="133"/>
    </location>
</feature>
<evidence type="ECO:0000313" key="4">
    <source>
        <dbReference type="Proteomes" id="UP000625247"/>
    </source>
</evidence>
<evidence type="ECO:0000313" key="3">
    <source>
        <dbReference type="EMBL" id="MBD8123686.1"/>
    </source>
</evidence>
<feature type="signal peptide" evidence="2">
    <location>
        <begin position="1"/>
        <end position="22"/>
    </location>
</feature>
<feature type="region of interest" description="Disordered" evidence="1">
    <location>
        <begin position="106"/>
        <end position="133"/>
    </location>
</feature>
<comment type="caution">
    <text evidence="3">The sequence shown here is derived from an EMBL/GenBank/DDBJ whole genome shotgun (WGS) entry which is preliminary data.</text>
</comment>
<feature type="compositionally biased region" description="Polar residues" evidence="1">
    <location>
        <begin position="106"/>
        <end position="116"/>
    </location>
</feature>
<dbReference type="Proteomes" id="UP000625247">
    <property type="component" value="Unassembled WGS sequence"/>
</dbReference>
<name>A0ABR9AC94_9PSED</name>
<sequence>MLTFNKLFLALAFLGSSAAAQAADGNADVSRTDYGKNTERPDRINGLRRSLTTTAQVGSWSQAFSQQPADNAYVAGYASFTAHVNGVRLQPANLSAYTVQMPQTSTTRLSSANANASPRTLQQSPSLSLSESPHTYLPVHHIL</sequence>